<dbReference type="PANTHER" id="PTHR33474:SF18">
    <property type="entry name" value="PROTEIN, PUTATIVE-RELATED"/>
    <property type="match status" value="1"/>
</dbReference>
<keyword evidence="2" id="KW-0812">Transmembrane</keyword>
<proteinExistence type="predicted"/>
<name>A0A072U783_MEDTR</name>
<dbReference type="AlphaFoldDB" id="A0A072U783"/>
<evidence type="ECO:0000313" key="4">
    <source>
        <dbReference type="Proteomes" id="UP000002051"/>
    </source>
</evidence>
<sequence length="151" mass="17267">MFNKFALHCLLFFMVFSYLFLPSSSLQTSRRFLSKDEKSTSMQTSLVKVENVTGLSIGEDSFDKGEEFMVKERMNLEIEDYPGTGNFFSKDEKSSIQTTLDKESVIGFSNGEDLLDKREEFLVKKRMNLEIEDYPGTGANNHHDPKVPGRV</sequence>
<feature type="chain" id="PRO_5014499379" evidence="1">
    <location>
        <begin position="26"/>
        <end position="151"/>
    </location>
</feature>
<reference evidence="2 4" key="2">
    <citation type="journal article" date="2014" name="BMC Genomics">
        <title>An improved genome release (version Mt4.0) for the model legume Medicago truncatula.</title>
        <authorList>
            <person name="Tang H."/>
            <person name="Krishnakumar V."/>
            <person name="Bidwell S."/>
            <person name="Rosen B."/>
            <person name="Chan A."/>
            <person name="Zhou S."/>
            <person name="Gentzbittel L."/>
            <person name="Childs K.L."/>
            <person name="Yandell M."/>
            <person name="Gundlach H."/>
            <person name="Mayer K.F."/>
            <person name="Schwartz D.C."/>
            <person name="Town C.D."/>
        </authorList>
    </citation>
    <scope>GENOME REANNOTATION</scope>
    <source>
        <strain evidence="2">A17</strain>
        <strain evidence="3 4">cv. Jemalong A17</strain>
    </source>
</reference>
<keyword evidence="4" id="KW-1185">Reference proteome</keyword>
<dbReference type="PANTHER" id="PTHR33474">
    <property type="entry name" value="TRANSMEMBRANE PROTEIN"/>
    <property type="match status" value="1"/>
</dbReference>
<reference evidence="2 4" key="1">
    <citation type="journal article" date="2011" name="Nature">
        <title>The Medicago genome provides insight into the evolution of rhizobial symbioses.</title>
        <authorList>
            <person name="Young N.D."/>
            <person name="Debelle F."/>
            <person name="Oldroyd G.E."/>
            <person name="Geurts R."/>
            <person name="Cannon S.B."/>
            <person name="Udvardi M.K."/>
            <person name="Benedito V.A."/>
            <person name="Mayer K.F."/>
            <person name="Gouzy J."/>
            <person name="Schoof H."/>
            <person name="Van de Peer Y."/>
            <person name="Proost S."/>
            <person name="Cook D.R."/>
            <person name="Meyers B.C."/>
            <person name="Spannagl M."/>
            <person name="Cheung F."/>
            <person name="De Mita S."/>
            <person name="Krishnakumar V."/>
            <person name="Gundlach H."/>
            <person name="Zhou S."/>
            <person name="Mudge J."/>
            <person name="Bharti A.K."/>
            <person name="Murray J.D."/>
            <person name="Naoumkina M.A."/>
            <person name="Rosen B."/>
            <person name="Silverstein K.A."/>
            <person name="Tang H."/>
            <person name="Rombauts S."/>
            <person name="Zhao P.X."/>
            <person name="Zhou P."/>
            <person name="Barbe V."/>
            <person name="Bardou P."/>
            <person name="Bechner M."/>
            <person name="Bellec A."/>
            <person name="Berger A."/>
            <person name="Berges H."/>
            <person name="Bidwell S."/>
            <person name="Bisseling T."/>
            <person name="Choisne N."/>
            <person name="Couloux A."/>
            <person name="Denny R."/>
            <person name="Deshpande S."/>
            <person name="Dai X."/>
            <person name="Doyle J.J."/>
            <person name="Dudez A.M."/>
            <person name="Farmer A.D."/>
            <person name="Fouteau S."/>
            <person name="Franken C."/>
            <person name="Gibelin C."/>
            <person name="Gish J."/>
            <person name="Goldstein S."/>
            <person name="Gonzalez A.J."/>
            <person name="Green P.J."/>
            <person name="Hallab A."/>
            <person name="Hartog M."/>
            <person name="Hua A."/>
            <person name="Humphray S.J."/>
            <person name="Jeong D.H."/>
            <person name="Jing Y."/>
            <person name="Jocker A."/>
            <person name="Kenton S.M."/>
            <person name="Kim D.J."/>
            <person name="Klee K."/>
            <person name="Lai H."/>
            <person name="Lang C."/>
            <person name="Lin S."/>
            <person name="Macmil S.L."/>
            <person name="Magdelenat G."/>
            <person name="Matthews L."/>
            <person name="McCorrison J."/>
            <person name="Monaghan E.L."/>
            <person name="Mun J.H."/>
            <person name="Najar F.Z."/>
            <person name="Nicholson C."/>
            <person name="Noirot C."/>
            <person name="O'Bleness M."/>
            <person name="Paule C.R."/>
            <person name="Poulain J."/>
            <person name="Prion F."/>
            <person name="Qin B."/>
            <person name="Qu C."/>
            <person name="Retzel E.F."/>
            <person name="Riddle C."/>
            <person name="Sallet E."/>
            <person name="Samain S."/>
            <person name="Samson N."/>
            <person name="Sanders I."/>
            <person name="Saurat O."/>
            <person name="Scarpelli C."/>
            <person name="Schiex T."/>
            <person name="Segurens B."/>
            <person name="Severin A.J."/>
            <person name="Sherrier D.J."/>
            <person name="Shi R."/>
            <person name="Sims S."/>
            <person name="Singer S.R."/>
            <person name="Sinharoy S."/>
            <person name="Sterck L."/>
            <person name="Viollet A."/>
            <person name="Wang B.B."/>
            <person name="Wang K."/>
            <person name="Wang M."/>
            <person name="Wang X."/>
            <person name="Warfsmann J."/>
            <person name="Weissenbach J."/>
            <person name="White D.D."/>
            <person name="White J.D."/>
            <person name="Wiley G.B."/>
            <person name="Wincker P."/>
            <person name="Xing Y."/>
            <person name="Yang L."/>
            <person name="Yao Z."/>
            <person name="Ying F."/>
            <person name="Zhai J."/>
            <person name="Zhou L."/>
            <person name="Zuber A."/>
            <person name="Denarie J."/>
            <person name="Dixon R.A."/>
            <person name="May G.D."/>
            <person name="Schwartz D.C."/>
            <person name="Rogers J."/>
            <person name="Quetier F."/>
            <person name="Town C.D."/>
            <person name="Roe B.A."/>
        </authorList>
    </citation>
    <scope>NUCLEOTIDE SEQUENCE [LARGE SCALE GENOMIC DNA]</scope>
    <source>
        <strain evidence="2">A17</strain>
        <strain evidence="3 4">cv. Jemalong A17</strain>
    </source>
</reference>
<keyword evidence="1" id="KW-0732">Signal</keyword>
<organism evidence="2 4">
    <name type="scientific">Medicago truncatula</name>
    <name type="common">Barrel medic</name>
    <name type="synonym">Medicago tribuloides</name>
    <dbReference type="NCBI Taxonomy" id="3880"/>
    <lineage>
        <taxon>Eukaryota</taxon>
        <taxon>Viridiplantae</taxon>
        <taxon>Streptophyta</taxon>
        <taxon>Embryophyta</taxon>
        <taxon>Tracheophyta</taxon>
        <taxon>Spermatophyta</taxon>
        <taxon>Magnoliopsida</taxon>
        <taxon>eudicotyledons</taxon>
        <taxon>Gunneridae</taxon>
        <taxon>Pentapetalae</taxon>
        <taxon>rosids</taxon>
        <taxon>fabids</taxon>
        <taxon>Fabales</taxon>
        <taxon>Fabaceae</taxon>
        <taxon>Papilionoideae</taxon>
        <taxon>50 kb inversion clade</taxon>
        <taxon>NPAAA clade</taxon>
        <taxon>Hologalegina</taxon>
        <taxon>IRL clade</taxon>
        <taxon>Trifolieae</taxon>
        <taxon>Medicago</taxon>
    </lineage>
</organism>
<evidence type="ECO:0000256" key="1">
    <source>
        <dbReference type="SAM" id="SignalP"/>
    </source>
</evidence>
<evidence type="ECO:0000313" key="2">
    <source>
        <dbReference type="EMBL" id="KEH25532.1"/>
    </source>
</evidence>
<protein>
    <submittedName>
        <fullName evidence="2">Transmembrane protein, putative</fullName>
    </submittedName>
</protein>
<dbReference type="HOGENOM" id="CLU_1734213_0_0_1"/>
<accession>A0A072U783</accession>
<evidence type="ECO:0000313" key="3">
    <source>
        <dbReference type="EnsemblPlants" id="KEH25532"/>
    </source>
</evidence>
<gene>
    <name evidence="2" type="ordered locus">MTR_6g027320</name>
</gene>
<dbReference type="Proteomes" id="UP000002051">
    <property type="component" value="Chromosome 6"/>
</dbReference>
<feature type="signal peptide" evidence="1">
    <location>
        <begin position="1"/>
        <end position="25"/>
    </location>
</feature>
<dbReference type="EMBL" id="CM001222">
    <property type="protein sequence ID" value="KEH25532.1"/>
    <property type="molecule type" value="Genomic_DNA"/>
</dbReference>
<dbReference type="EnsemblPlants" id="KEH25532">
    <property type="protein sequence ID" value="KEH25532"/>
    <property type="gene ID" value="MTR_6g027320"/>
</dbReference>
<keyword evidence="2" id="KW-0472">Membrane</keyword>
<reference evidence="3" key="3">
    <citation type="submission" date="2015-04" db="UniProtKB">
        <authorList>
            <consortium name="EnsemblPlants"/>
        </authorList>
    </citation>
    <scope>IDENTIFICATION</scope>
    <source>
        <strain evidence="3">cv. Jemalong A17</strain>
    </source>
</reference>